<dbReference type="InterPro" id="IPR001841">
    <property type="entry name" value="Znf_RING"/>
</dbReference>
<dbReference type="InterPro" id="IPR013083">
    <property type="entry name" value="Znf_RING/FYVE/PHD"/>
</dbReference>
<dbReference type="SMART" id="SM00184">
    <property type="entry name" value="RING"/>
    <property type="match status" value="1"/>
</dbReference>
<gene>
    <name evidence="7" type="ORF">CXB51_009354</name>
</gene>
<accession>A0A8J5ZRD8</accession>
<evidence type="ECO:0000256" key="3">
    <source>
        <dbReference type="ARBA" id="ARBA00022833"/>
    </source>
</evidence>
<dbReference type="Gene3D" id="3.30.40.10">
    <property type="entry name" value="Zinc/RING finger domain, C3HC4 (zinc finger)"/>
    <property type="match status" value="1"/>
</dbReference>
<evidence type="ECO:0000256" key="1">
    <source>
        <dbReference type="ARBA" id="ARBA00022723"/>
    </source>
</evidence>
<dbReference type="PANTHER" id="PTHR45969">
    <property type="entry name" value="RING ZINC FINGER PROTEIN-RELATED"/>
    <property type="match status" value="1"/>
</dbReference>
<dbReference type="PANTHER" id="PTHR45969:SF33">
    <property type="entry name" value="RING ZINC FINGER PROTEIN-RELATED"/>
    <property type="match status" value="1"/>
</dbReference>
<dbReference type="PROSITE" id="PS50089">
    <property type="entry name" value="ZF_RING_2"/>
    <property type="match status" value="1"/>
</dbReference>
<dbReference type="GO" id="GO:0061630">
    <property type="term" value="F:ubiquitin protein ligase activity"/>
    <property type="evidence" value="ECO:0007669"/>
    <property type="project" value="TreeGrafter"/>
</dbReference>
<keyword evidence="1" id="KW-0479">Metal-binding</keyword>
<sequence length="409" mass="45816">MMVQLGVSSLSHGGSEWIKPVILPLPGAGGVRCSVKPASRFTPLSKSHEAQTYARAPRSNSWLGTGKPESNHCRTDSMSRTHPPLGSQACATKLSGQYNGQFTMWDSISSEGALTCQGDECGTSWKLKKGTKSHLTLFFLQTKMSFAKLLDLLHYLAKFISNLLHSLRLPGFSQPYIQWRDTLDTDTSTFAFALLIGEHLPVIKFSDLIDPPDNCPVCLCEFEGEDEIKQLMNCRHIFHGRCLDRWMEYDQQTCPLCRTNLVPHDMEETFYEKLWGPSGIIEFFVDYHQSNALIKPVVLPLLREGGLRCSVKPASRSTLHSRNHEAQSFHSRPSVQLLAWNGQARFGPTLKIRLCKPAPCSIILKPPHRLQACVTKHGDQNTGQGHRTPCRLDCSTERYGEVRIGEHSS</sequence>
<feature type="region of interest" description="Disordered" evidence="5">
    <location>
        <begin position="46"/>
        <end position="86"/>
    </location>
</feature>
<evidence type="ECO:0000313" key="8">
    <source>
        <dbReference type="Proteomes" id="UP000701853"/>
    </source>
</evidence>
<dbReference type="Pfam" id="PF13639">
    <property type="entry name" value="zf-RING_2"/>
    <property type="match status" value="1"/>
</dbReference>
<dbReference type="GO" id="GO:0008270">
    <property type="term" value="F:zinc ion binding"/>
    <property type="evidence" value="ECO:0007669"/>
    <property type="project" value="UniProtKB-KW"/>
</dbReference>
<keyword evidence="3" id="KW-0862">Zinc</keyword>
<dbReference type="SUPFAM" id="SSF57850">
    <property type="entry name" value="RING/U-box"/>
    <property type="match status" value="1"/>
</dbReference>
<feature type="domain" description="RING-type" evidence="6">
    <location>
        <begin position="215"/>
        <end position="258"/>
    </location>
</feature>
<evidence type="ECO:0000256" key="5">
    <source>
        <dbReference type="SAM" id="MobiDB-lite"/>
    </source>
</evidence>
<feature type="compositionally biased region" description="Basic and acidic residues" evidence="5">
    <location>
        <begin position="69"/>
        <end position="79"/>
    </location>
</feature>
<reference evidence="7 8" key="1">
    <citation type="journal article" date="2021" name="bioRxiv">
        <title>The Gossypium anomalum genome as a resource for cotton improvement and evolutionary analysis of hybrid incompatibility.</title>
        <authorList>
            <person name="Grover C.E."/>
            <person name="Yuan D."/>
            <person name="Arick M.A."/>
            <person name="Miller E.R."/>
            <person name="Hu G."/>
            <person name="Peterson D.G."/>
            <person name="Wendel J.F."/>
            <person name="Udall J.A."/>
        </authorList>
    </citation>
    <scope>NUCLEOTIDE SEQUENCE [LARGE SCALE GENOMIC DNA]</scope>
    <source>
        <strain evidence="7">JFW-Udall</strain>
        <tissue evidence="7">Leaf</tissue>
    </source>
</reference>
<keyword evidence="2 4" id="KW-0863">Zinc-finger</keyword>
<comment type="caution">
    <text evidence="7">The sequence shown here is derived from an EMBL/GenBank/DDBJ whole genome shotgun (WGS) entry which is preliminary data.</text>
</comment>
<dbReference type="EMBL" id="JAHUZN010000004">
    <property type="protein sequence ID" value="KAG8496084.1"/>
    <property type="molecule type" value="Genomic_DNA"/>
</dbReference>
<evidence type="ECO:0000256" key="2">
    <source>
        <dbReference type="ARBA" id="ARBA00022771"/>
    </source>
</evidence>
<dbReference type="AlphaFoldDB" id="A0A8J5ZRD8"/>
<evidence type="ECO:0000256" key="4">
    <source>
        <dbReference type="PROSITE-ProRule" id="PRU00175"/>
    </source>
</evidence>
<evidence type="ECO:0000313" key="7">
    <source>
        <dbReference type="EMBL" id="KAG8496084.1"/>
    </source>
</evidence>
<evidence type="ECO:0000259" key="6">
    <source>
        <dbReference type="PROSITE" id="PS50089"/>
    </source>
</evidence>
<dbReference type="AntiFam" id="ANF00039">
    <property type="entry name" value="Antisense to SRP RNA"/>
</dbReference>
<dbReference type="Proteomes" id="UP000701853">
    <property type="component" value="Chromosome 4"/>
</dbReference>
<keyword evidence="8" id="KW-1185">Reference proteome</keyword>
<organism evidence="7 8">
    <name type="scientific">Gossypium anomalum</name>
    <dbReference type="NCBI Taxonomy" id="47600"/>
    <lineage>
        <taxon>Eukaryota</taxon>
        <taxon>Viridiplantae</taxon>
        <taxon>Streptophyta</taxon>
        <taxon>Embryophyta</taxon>
        <taxon>Tracheophyta</taxon>
        <taxon>Spermatophyta</taxon>
        <taxon>Magnoliopsida</taxon>
        <taxon>eudicotyledons</taxon>
        <taxon>Gunneridae</taxon>
        <taxon>Pentapetalae</taxon>
        <taxon>rosids</taxon>
        <taxon>malvids</taxon>
        <taxon>Malvales</taxon>
        <taxon>Malvaceae</taxon>
        <taxon>Malvoideae</taxon>
        <taxon>Gossypium</taxon>
    </lineage>
</organism>
<proteinExistence type="predicted"/>
<dbReference type="GO" id="GO:0016567">
    <property type="term" value="P:protein ubiquitination"/>
    <property type="evidence" value="ECO:0007669"/>
    <property type="project" value="TreeGrafter"/>
</dbReference>
<dbReference type="OrthoDB" id="8062037at2759"/>
<protein>
    <recommendedName>
        <fullName evidence="6">RING-type domain-containing protein</fullName>
    </recommendedName>
</protein>
<name>A0A8J5ZRD8_9ROSI</name>